<proteinExistence type="predicted"/>
<dbReference type="EMBL" id="KZ825992">
    <property type="protein sequence ID" value="PYH90210.1"/>
    <property type="molecule type" value="Genomic_DNA"/>
</dbReference>
<organism evidence="2 3">
    <name type="scientific">Aspergillus ellipticus CBS 707.79</name>
    <dbReference type="NCBI Taxonomy" id="1448320"/>
    <lineage>
        <taxon>Eukaryota</taxon>
        <taxon>Fungi</taxon>
        <taxon>Dikarya</taxon>
        <taxon>Ascomycota</taxon>
        <taxon>Pezizomycotina</taxon>
        <taxon>Eurotiomycetes</taxon>
        <taxon>Eurotiomycetidae</taxon>
        <taxon>Eurotiales</taxon>
        <taxon>Aspergillaceae</taxon>
        <taxon>Aspergillus</taxon>
        <taxon>Aspergillus subgen. Circumdati</taxon>
    </lineage>
</organism>
<name>A0A319CZ53_9EURO</name>
<evidence type="ECO:0000313" key="3">
    <source>
        <dbReference type="Proteomes" id="UP000247810"/>
    </source>
</evidence>
<evidence type="ECO:0000256" key="1">
    <source>
        <dbReference type="SAM" id="MobiDB-lite"/>
    </source>
</evidence>
<protein>
    <submittedName>
        <fullName evidence="2">Uncharacterized protein</fullName>
    </submittedName>
</protein>
<dbReference type="OrthoDB" id="10350226at2759"/>
<feature type="region of interest" description="Disordered" evidence="1">
    <location>
        <begin position="1"/>
        <end position="40"/>
    </location>
</feature>
<sequence>MKEKSDGKETSRGDRPGGCGGNIYGIRAEGKRERGGPSPTCCGRVNEIGNYDGAIRKTRKGKRAKFDAPSVGNSPPSQGLEEPHPRGRTMAGKTGAQIWRAEDRRTRREIRKLGGGKFIGCFESVSWSLGWGEGGDEVWRARSD</sequence>
<reference evidence="2 3" key="1">
    <citation type="submission" date="2018-02" db="EMBL/GenBank/DDBJ databases">
        <title>The genomes of Aspergillus section Nigri reveals drivers in fungal speciation.</title>
        <authorList>
            <consortium name="DOE Joint Genome Institute"/>
            <person name="Vesth T.C."/>
            <person name="Nybo J."/>
            <person name="Theobald S."/>
            <person name="Brandl J."/>
            <person name="Frisvad J.C."/>
            <person name="Nielsen K.F."/>
            <person name="Lyhne E.K."/>
            <person name="Kogle M.E."/>
            <person name="Kuo A."/>
            <person name="Riley R."/>
            <person name="Clum A."/>
            <person name="Nolan M."/>
            <person name="Lipzen A."/>
            <person name="Salamov A."/>
            <person name="Henrissat B."/>
            <person name="Wiebenga A."/>
            <person name="De vries R.P."/>
            <person name="Grigoriev I.V."/>
            <person name="Mortensen U.H."/>
            <person name="Andersen M.R."/>
            <person name="Baker S.E."/>
        </authorList>
    </citation>
    <scope>NUCLEOTIDE SEQUENCE [LARGE SCALE GENOMIC DNA]</scope>
    <source>
        <strain evidence="2 3">CBS 707.79</strain>
    </source>
</reference>
<dbReference type="AlphaFoldDB" id="A0A319CZ53"/>
<dbReference type="Proteomes" id="UP000247810">
    <property type="component" value="Unassembled WGS sequence"/>
</dbReference>
<evidence type="ECO:0000313" key="2">
    <source>
        <dbReference type="EMBL" id="PYH90210.1"/>
    </source>
</evidence>
<gene>
    <name evidence="2" type="ORF">BO71DRAFT_82399</name>
</gene>
<accession>A0A319CZ53</accession>
<feature type="compositionally biased region" description="Basic and acidic residues" evidence="1">
    <location>
        <begin position="1"/>
        <end position="15"/>
    </location>
</feature>
<keyword evidence="3" id="KW-1185">Reference proteome</keyword>
<dbReference type="VEuPathDB" id="FungiDB:BO71DRAFT_82399"/>
<feature type="region of interest" description="Disordered" evidence="1">
    <location>
        <begin position="58"/>
        <end position="103"/>
    </location>
</feature>